<dbReference type="InterPro" id="IPR050697">
    <property type="entry name" value="Adenylyl/Guanylyl_Cyclase_3/4"/>
</dbReference>
<evidence type="ECO:0000313" key="4">
    <source>
        <dbReference type="Proteomes" id="UP000816034"/>
    </source>
</evidence>
<dbReference type="InterPro" id="IPR029787">
    <property type="entry name" value="Nucleotide_cyclase"/>
</dbReference>
<feature type="domain" description="Guanylate cyclase" evidence="2">
    <location>
        <begin position="447"/>
        <end position="580"/>
    </location>
</feature>
<dbReference type="PROSITE" id="PS50125">
    <property type="entry name" value="GUANYLATE_CYCLASE_2"/>
    <property type="match status" value="1"/>
</dbReference>
<organism evidence="3 4">
    <name type="scientific">Naegleria lovaniensis</name>
    <name type="common">Amoeba</name>
    <dbReference type="NCBI Taxonomy" id="51637"/>
    <lineage>
        <taxon>Eukaryota</taxon>
        <taxon>Discoba</taxon>
        <taxon>Heterolobosea</taxon>
        <taxon>Tetramitia</taxon>
        <taxon>Eutetramitia</taxon>
        <taxon>Vahlkampfiidae</taxon>
        <taxon>Naegleria</taxon>
    </lineage>
</organism>
<dbReference type="PANTHER" id="PTHR43081:SF1">
    <property type="entry name" value="ADENYLATE CYCLASE, TERMINAL-DIFFERENTIATION SPECIFIC"/>
    <property type="match status" value="1"/>
</dbReference>
<reference evidence="3 4" key="1">
    <citation type="journal article" date="2018" name="BMC Genomics">
        <title>The genome of Naegleria lovaniensis, the basis for a comparative approach to unravel pathogenicity factors of the human pathogenic amoeba N. fowleri.</title>
        <authorList>
            <person name="Liechti N."/>
            <person name="Schurch N."/>
            <person name="Bruggmann R."/>
            <person name="Wittwer M."/>
        </authorList>
    </citation>
    <scope>NUCLEOTIDE SEQUENCE [LARGE SCALE GENOMIC DNA]</scope>
    <source>
        <strain evidence="3 4">ATCC 30569</strain>
    </source>
</reference>
<evidence type="ECO:0000313" key="3">
    <source>
        <dbReference type="EMBL" id="KAG2374306.1"/>
    </source>
</evidence>
<keyword evidence="4" id="KW-1185">Reference proteome</keyword>
<sequence length="722" mass="82135">MLTIFIIQTIVCIGSLLILFYSSGNQYVDNISTIREENVKRQIHSYFATGGYILKNVREVLFLDRFYYGNTIGNASKNAKRILSAFAPVQLGSIHSSCLFYANSKKQVVSIVMTPTVKEVIYTADDNFDAKISPYNMYYEPTNPREFIRNYDPTVDASYTTVISCCTFPKSKWTKIFINPLVPTTSLALVTKLDFEMVNETGVAVSEVISVGYDFFYLDMLLSSTVVENIDMQTRSIKIVLVERNGLLVSSSMKAQTYTGNTRFHMSTISAHFEKVSQRLMKHQMLSDLNFTSPIDYSNTRMVFYENGIRVSAESFTDGNGLDWIVIVSTVDHGFVKIIFTSSPVLLALSISLIILGTIVMIVISVWATRRILRVAHNMYQISRMEDHRVKNSKRKLIFELGLLQNASRAVQLVLDGFVKYIPKEIVKDIVHSKTGATLGMINIYTTTMFTDIEDFTNLSESIPISTLITILSHYFDIVTKAVEQNGGNVDKFIGDGTMSVFSMPTRIWQDHPSRACRAALESLSQIEDLKVISKREGWPRINIRVGINTGNAMIGNVGCQDRFDYTALGDSVNTSSRLEALNKRYQSSLLIGQTTYEEVKDEFVCFFVDTVKLKGKDLAIDIYTIETEWKHLNPQQRHVHDKLFEIRESMHHHKFEEMRNQIHELVTCVAEYEKDASKSNIRSNMNFLGCLIERSNHLIQSYQIHSKFASDFDYSLTLTEK</sequence>
<dbReference type="CDD" id="cd07302">
    <property type="entry name" value="CHD"/>
    <property type="match status" value="1"/>
</dbReference>
<keyword evidence="1" id="KW-0472">Membrane</keyword>
<dbReference type="GeneID" id="68103330"/>
<comment type="caution">
    <text evidence="3">The sequence shown here is derived from an EMBL/GenBank/DDBJ whole genome shotgun (WGS) entry which is preliminary data.</text>
</comment>
<dbReference type="SMART" id="SM00044">
    <property type="entry name" value="CYCc"/>
    <property type="match status" value="1"/>
</dbReference>
<gene>
    <name evidence="3" type="ORF">C9374_010876</name>
</gene>
<accession>A0AA88GD44</accession>
<dbReference type="PANTHER" id="PTHR43081">
    <property type="entry name" value="ADENYLATE CYCLASE, TERMINAL-DIFFERENTIATION SPECIFIC-RELATED"/>
    <property type="match status" value="1"/>
</dbReference>
<dbReference type="Pfam" id="PF00211">
    <property type="entry name" value="Guanylate_cyc"/>
    <property type="match status" value="1"/>
</dbReference>
<proteinExistence type="predicted"/>
<dbReference type="Gene3D" id="3.30.70.1230">
    <property type="entry name" value="Nucleotide cyclase"/>
    <property type="match status" value="1"/>
</dbReference>
<dbReference type="GO" id="GO:0035556">
    <property type="term" value="P:intracellular signal transduction"/>
    <property type="evidence" value="ECO:0007669"/>
    <property type="project" value="InterPro"/>
</dbReference>
<dbReference type="Proteomes" id="UP000816034">
    <property type="component" value="Unassembled WGS sequence"/>
</dbReference>
<dbReference type="AlphaFoldDB" id="A0AA88GD44"/>
<protein>
    <recommendedName>
        <fullName evidence="2">Guanylate cyclase domain-containing protein</fullName>
    </recommendedName>
</protein>
<evidence type="ECO:0000256" key="1">
    <source>
        <dbReference type="SAM" id="Phobius"/>
    </source>
</evidence>
<evidence type="ECO:0000259" key="2">
    <source>
        <dbReference type="PROSITE" id="PS50125"/>
    </source>
</evidence>
<dbReference type="RefSeq" id="XP_044543480.1">
    <property type="nucleotide sequence ID" value="XM_044686468.1"/>
</dbReference>
<keyword evidence="1" id="KW-1133">Transmembrane helix</keyword>
<dbReference type="InterPro" id="IPR001054">
    <property type="entry name" value="A/G_cyclase"/>
</dbReference>
<keyword evidence="1" id="KW-0812">Transmembrane</keyword>
<dbReference type="EMBL" id="PYSW02000046">
    <property type="protein sequence ID" value="KAG2374306.1"/>
    <property type="molecule type" value="Genomic_DNA"/>
</dbReference>
<dbReference type="SUPFAM" id="SSF55073">
    <property type="entry name" value="Nucleotide cyclase"/>
    <property type="match status" value="1"/>
</dbReference>
<name>A0AA88GD44_NAELO</name>
<feature type="transmembrane region" description="Helical" evidence="1">
    <location>
        <begin position="345"/>
        <end position="369"/>
    </location>
</feature>
<dbReference type="GO" id="GO:0009190">
    <property type="term" value="P:cyclic nucleotide biosynthetic process"/>
    <property type="evidence" value="ECO:0007669"/>
    <property type="project" value="InterPro"/>
</dbReference>